<proteinExistence type="predicted"/>
<dbReference type="CDD" id="cd04051">
    <property type="entry name" value="C2_SRC2_like"/>
    <property type="match status" value="1"/>
</dbReference>
<evidence type="ECO:0000256" key="1">
    <source>
        <dbReference type="SAM" id="MobiDB-lite"/>
    </source>
</evidence>
<name>A0AA86VV68_9FABA</name>
<dbReference type="Gramene" id="rna-AYBTSS11_LOCUS414">
    <property type="protein sequence ID" value="CAJ1792611.1"/>
    <property type="gene ID" value="gene-AYBTSS11_LOCUS414"/>
</dbReference>
<feature type="domain" description="C2" evidence="2">
    <location>
        <begin position="1"/>
        <end position="131"/>
    </location>
</feature>
<accession>A0AA86VV68</accession>
<feature type="region of interest" description="Disordered" evidence="1">
    <location>
        <begin position="43"/>
        <end position="65"/>
    </location>
</feature>
<gene>
    <name evidence="3" type="ORF">AYBTSS11_LOCUS414</name>
</gene>
<sequence length="300" mass="33461">MEPQAKSMEVKLISCKNIRAFNFFQKLTLYATVFIDSEDPKREITEERKQRQRTLTDRDSESDGSNPEWNYLARFDLGCLSHSPHDSDFGHLFLCFEFRHDGTILGDKVVGECRVALANMIRDAGTDSARFVSYEVRSAEGKPNGIFNFSYKLKGMGIGIGNGNGSGSRIHSSQILEGRISGYPVLAPEDCACAPNRVQYPTCEIDNTCCYPTVALPVGSPVYPPTAPPPAVMFRPNGDYHCDYPRPPPPPDPVVYPYSPLPPPVVYPYPPPPPPVVHAYPPFGPEAHPWPQGPYCERRW</sequence>
<evidence type="ECO:0000313" key="4">
    <source>
        <dbReference type="Proteomes" id="UP001189624"/>
    </source>
</evidence>
<dbReference type="InterPro" id="IPR035892">
    <property type="entry name" value="C2_domain_sf"/>
</dbReference>
<keyword evidence="4" id="KW-1185">Reference proteome</keyword>
<dbReference type="EMBL" id="OY731398">
    <property type="protein sequence ID" value="CAJ1792611.1"/>
    <property type="molecule type" value="Genomic_DNA"/>
</dbReference>
<dbReference type="Proteomes" id="UP001189624">
    <property type="component" value="Chromosome 1"/>
</dbReference>
<dbReference type="PANTHER" id="PTHR32246:SF169">
    <property type="entry name" value="PROTEIN SRC2-LIKE"/>
    <property type="match status" value="1"/>
</dbReference>
<protein>
    <recommendedName>
        <fullName evidence="2">C2 domain-containing protein</fullName>
    </recommendedName>
</protein>
<dbReference type="AlphaFoldDB" id="A0AA86VV68"/>
<evidence type="ECO:0000259" key="2">
    <source>
        <dbReference type="PROSITE" id="PS50004"/>
    </source>
</evidence>
<dbReference type="InterPro" id="IPR000008">
    <property type="entry name" value="C2_dom"/>
</dbReference>
<dbReference type="InterPro" id="IPR044750">
    <property type="entry name" value="C2_SRC2/BAP"/>
</dbReference>
<dbReference type="GO" id="GO:0006952">
    <property type="term" value="P:defense response"/>
    <property type="evidence" value="ECO:0007669"/>
    <property type="project" value="InterPro"/>
</dbReference>
<organism evidence="3 4">
    <name type="scientific">Sphenostylis stenocarpa</name>
    <dbReference type="NCBI Taxonomy" id="92480"/>
    <lineage>
        <taxon>Eukaryota</taxon>
        <taxon>Viridiplantae</taxon>
        <taxon>Streptophyta</taxon>
        <taxon>Embryophyta</taxon>
        <taxon>Tracheophyta</taxon>
        <taxon>Spermatophyta</taxon>
        <taxon>Magnoliopsida</taxon>
        <taxon>eudicotyledons</taxon>
        <taxon>Gunneridae</taxon>
        <taxon>Pentapetalae</taxon>
        <taxon>rosids</taxon>
        <taxon>fabids</taxon>
        <taxon>Fabales</taxon>
        <taxon>Fabaceae</taxon>
        <taxon>Papilionoideae</taxon>
        <taxon>50 kb inversion clade</taxon>
        <taxon>NPAAA clade</taxon>
        <taxon>indigoferoid/millettioid clade</taxon>
        <taxon>Phaseoleae</taxon>
        <taxon>Sphenostylis</taxon>
    </lineage>
</organism>
<dbReference type="Pfam" id="PF00168">
    <property type="entry name" value="C2"/>
    <property type="match status" value="1"/>
</dbReference>
<reference evidence="3" key="1">
    <citation type="submission" date="2023-10" db="EMBL/GenBank/DDBJ databases">
        <authorList>
            <person name="Domelevo Entfellner J.-B."/>
        </authorList>
    </citation>
    <scope>NUCLEOTIDE SEQUENCE</scope>
</reference>
<dbReference type="PANTHER" id="PTHR32246">
    <property type="entry name" value="INGRESSION PROTEIN FIC1"/>
    <property type="match status" value="1"/>
</dbReference>
<evidence type="ECO:0000313" key="3">
    <source>
        <dbReference type="EMBL" id="CAJ1792611.1"/>
    </source>
</evidence>
<feature type="compositionally biased region" description="Basic and acidic residues" evidence="1">
    <location>
        <begin position="43"/>
        <end position="61"/>
    </location>
</feature>
<dbReference type="PROSITE" id="PS50004">
    <property type="entry name" value="C2"/>
    <property type="match status" value="1"/>
</dbReference>
<dbReference type="SMART" id="SM00239">
    <property type="entry name" value="C2"/>
    <property type="match status" value="1"/>
</dbReference>
<dbReference type="SUPFAM" id="SSF49562">
    <property type="entry name" value="C2 domain (Calcium/lipid-binding domain, CaLB)"/>
    <property type="match status" value="1"/>
</dbReference>
<dbReference type="Gene3D" id="2.60.40.150">
    <property type="entry name" value="C2 domain"/>
    <property type="match status" value="1"/>
</dbReference>